<evidence type="ECO:0000313" key="2">
    <source>
        <dbReference type="EMBL" id="ANA08048.1"/>
    </source>
</evidence>
<keyword evidence="1" id="KW-0812">Transmembrane</keyword>
<sequence>MRQRPDRYAIRAGRNLPDKEFRYLRTVIVTAAVHWGFGSRREPLPLTFQHWAGVSPYTSPYGLAETYVFGKQSPGPALCGLSSLQTRSPSQAEALLIPKLRSYFAEFLNEGYLDHLRVLTPAHQCRFAVRAPTVLATTLFLPVWAQRTRFD</sequence>
<gene>
    <name evidence="2" type="ORF">5G4_019</name>
</gene>
<accession>A0A166H365</accession>
<organism evidence="2">
    <name type="scientific">uncultured bacterium 5G4</name>
    <dbReference type="NCBI Taxonomy" id="1701326"/>
    <lineage>
        <taxon>Bacteria</taxon>
        <taxon>environmental samples</taxon>
    </lineage>
</organism>
<reference evidence="2" key="1">
    <citation type="submission" date="2015-07" db="EMBL/GenBank/DDBJ databases">
        <title>Exploring the genomic information of specific uncultured soil bacteria through a new metagenomic library-based strategy.</title>
        <authorList>
            <person name="Liu Y."/>
            <person name="Zhang R."/>
        </authorList>
    </citation>
    <scope>NUCLEOTIDE SEQUENCE</scope>
</reference>
<proteinExistence type="predicted"/>
<name>A0A166H365_9BACT</name>
<dbReference type="AntiFam" id="ANF00025">
    <property type="entry name" value="Antisense to 23S rRNA"/>
</dbReference>
<dbReference type="EMBL" id="KT342856">
    <property type="protein sequence ID" value="ANA08048.1"/>
    <property type="molecule type" value="Genomic_DNA"/>
</dbReference>
<keyword evidence="1" id="KW-1133">Transmembrane helix</keyword>
<evidence type="ECO:0000256" key="1">
    <source>
        <dbReference type="SAM" id="Phobius"/>
    </source>
</evidence>
<dbReference type="AlphaFoldDB" id="A0A166H365"/>
<protein>
    <submittedName>
        <fullName evidence="2">Uncharacterized protein</fullName>
    </submittedName>
</protein>
<keyword evidence="1" id="KW-0472">Membrane</keyword>
<feature type="transmembrane region" description="Helical" evidence="1">
    <location>
        <begin position="21"/>
        <end position="37"/>
    </location>
</feature>